<name>A0A7X0SMN0_9BACL</name>
<dbReference type="GO" id="GO:0097063">
    <property type="term" value="F:cadmium ion sensor activity"/>
    <property type="evidence" value="ECO:0007669"/>
    <property type="project" value="TreeGrafter"/>
</dbReference>
<accession>A0A7X0SMN0</accession>
<dbReference type="InterPro" id="IPR011991">
    <property type="entry name" value="ArsR-like_HTH"/>
</dbReference>
<dbReference type="AlphaFoldDB" id="A0A7X0SMN0"/>
<gene>
    <name evidence="3" type="ORF">H7C18_06570</name>
</gene>
<dbReference type="SMART" id="SM00418">
    <property type="entry name" value="HTH_ARSR"/>
    <property type="match status" value="1"/>
</dbReference>
<dbReference type="PANTHER" id="PTHR39168">
    <property type="entry name" value="TRANSCRIPTIONAL REGULATOR-RELATED"/>
    <property type="match status" value="1"/>
</dbReference>
<dbReference type="GO" id="GO:0003700">
    <property type="term" value="F:DNA-binding transcription factor activity"/>
    <property type="evidence" value="ECO:0007669"/>
    <property type="project" value="InterPro"/>
</dbReference>
<proteinExistence type="predicted"/>
<protein>
    <submittedName>
        <fullName evidence="3">Winged helix-turn-helix transcriptional regulator</fullName>
    </submittedName>
</protein>
<comment type="caution">
    <text evidence="3">The sequence shown here is derived from an EMBL/GenBank/DDBJ whole genome shotgun (WGS) entry which is preliminary data.</text>
</comment>
<reference evidence="3 4" key="1">
    <citation type="submission" date="2020-08" db="EMBL/GenBank/DDBJ databases">
        <title>Cohnella phylogeny.</title>
        <authorList>
            <person name="Dunlap C."/>
        </authorList>
    </citation>
    <scope>NUCLEOTIDE SEQUENCE [LARGE SCALE GENOMIC DNA]</scope>
    <source>
        <strain evidence="3 4">CBP 2801</strain>
    </source>
</reference>
<dbReference type="PANTHER" id="PTHR39168:SF1">
    <property type="entry name" value="TRANSCRIPTIONAL REGULATORY PROTEIN"/>
    <property type="match status" value="1"/>
</dbReference>
<dbReference type="InterPro" id="IPR036390">
    <property type="entry name" value="WH_DNA-bd_sf"/>
</dbReference>
<dbReference type="GO" id="GO:0003677">
    <property type="term" value="F:DNA binding"/>
    <property type="evidence" value="ECO:0007669"/>
    <property type="project" value="UniProtKB-KW"/>
</dbReference>
<dbReference type="GO" id="GO:0032791">
    <property type="term" value="F:lead ion binding"/>
    <property type="evidence" value="ECO:0007669"/>
    <property type="project" value="TreeGrafter"/>
</dbReference>
<dbReference type="InterPro" id="IPR036388">
    <property type="entry name" value="WH-like_DNA-bd_sf"/>
</dbReference>
<dbReference type="PROSITE" id="PS50987">
    <property type="entry name" value="HTH_ARSR_2"/>
    <property type="match status" value="1"/>
</dbReference>
<dbReference type="Pfam" id="PF12840">
    <property type="entry name" value="HTH_20"/>
    <property type="match status" value="1"/>
</dbReference>
<evidence type="ECO:0000256" key="1">
    <source>
        <dbReference type="ARBA" id="ARBA00023125"/>
    </source>
</evidence>
<dbReference type="Proteomes" id="UP000564644">
    <property type="component" value="Unassembled WGS sequence"/>
</dbReference>
<dbReference type="NCBIfam" id="NF033788">
    <property type="entry name" value="HTH_metalloreg"/>
    <property type="match status" value="1"/>
</dbReference>
<dbReference type="Gene3D" id="1.10.10.10">
    <property type="entry name" value="Winged helix-like DNA-binding domain superfamily/Winged helix DNA-binding domain"/>
    <property type="match status" value="1"/>
</dbReference>
<sequence length="231" mass="25851">MTMFSPISRSASLIGDPTRTAILVALIDGRALTAGELARMAGVSPQTASAHLKKLTEGALIRSEEQGRHRYYTLAGPEVARAIEAIAAVSPPPQVRSLRQSNHSKALERARTCYDHLAGELGVALTEAMLRMEYLCEREGGYRVTDRGKIWLQRFGIRSLPPKANLDEVPHHIDWTVRKYHLAGPLAVVMMRRLFELEWIEKGLVPRSVRLTDRGRTAFREEFGLDPTLWA</sequence>
<dbReference type="EMBL" id="JACJVO010000008">
    <property type="protein sequence ID" value="MBB6730563.1"/>
    <property type="molecule type" value="Genomic_DNA"/>
</dbReference>
<dbReference type="CDD" id="cd00090">
    <property type="entry name" value="HTH_ARSR"/>
    <property type="match status" value="1"/>
</dbReference>
<dbReference type="PRINTS" id="PR00778">
    <property type="entry name" value="HTHARSR"/>
</dbReference>
<dbReference type="SUPFAM" id="SSF46785">
    <property type="entry name" value="Winged helix' DNA-binding domain"/>
    <property type="match status" value="1"/>
</dbReference>
<evidence type="ECO:0000313" key="4">
    <source>
        <dbReference type="Proteomes" id="UP000564644"/>
    </source>
</evidence>
<dbReference type="GO" id="GO:0010288">
    <property type="term" value="P:response to lead ion"/>
    <property type="evidence" value="ECO:0007669"/>
    <property type="project" value="TreeGrafter"/>
</dbReference>
<evidence type="ECO:0000259" key="2">
    <source>
        <dbReference type="PROSITE" id="PS50987"/>
    </source>
</evidence>
<dbReference type="InterPro" id="IPR052543">
    <property type="entry name" value="HTH_Metal-responsive_Reg"/>
</dbReference>
<evidence type="ECO:0000313" key="3">
    <source>
        <dbReference type="EMBL" id="MBB6730563.1"/>
    </source>
</evidence>
<organism evidence="3 4">
    <name type="scientific">Cohnella zeiphila</name>
    <dbReference type="NCBI Taxonomy" id="2761120"/>
    <lineage>
        <taxon>Bacteria</taxon>
        <taxon>Bacillati</taxon>
        <taxon>Bacillota</taxon>
        <taxon>Bacilli</taxon>
        <taxon>Bacillales</taxon>
        <taxon>Paenibacillaceae</taxon>
        <taxon>Cohnella</taxon>
    </lineage>
</organism>
<dbReference type="GO" id="GO:0046686">
    <property type="term" value="P:response to cadmium ion"/>
    <property type="evidence" value="ECO:0007669"/>
    <property type="project" value="TreeGrafter"/>
</dbReference>
<dbReference type="RefSeq" id="WP_185128239.1">
    <property type="nucleotide sequence ID" value="NZ_JACJVO010000008.1"/>
</dbReference>
<feature type="domain" description="HTH arsR-type" evidence="2">
    <location>
        <begin position="1"/>
        <end position="94"/>
    </location>
</feature>
<dbReference type="InterPro" id="IPR001845">
    <property type="entry name" value="HTH_ArsR_DNA-bd_dom"/>
</dbReference>
<keyword evidence="4" id="KW-1185">Reference proteome</keyword>
<keyword evidence="1" id="KW-0238">DNA-binding</keyword>